<reference evidence="4" key="2">
    <citation type="submission" date="2020-11" db="EMBL/GenBank/DDBJ databases">
        <authorList>
            <person name="Cecchin M."/>
            <person name="Marcolungo L."/>
            <person name="Rossato M."/>
            <person name="Girolomoni L."/>
            <person name="Cosentino E."/>
            <person name="Cuine S."/>
            <person name="Li-Beisson Y."/>
            <person name="Delledonne M."/>
            <person name="Ballottari M."/>
        </authorList>
    </citation>
    <scope>NUCLEOTIDE SEQUENCE</scope>
    <source>
        <strain evidence="4">211/11P</strain>
        <tissue evidence="4">Whole cell</tissue>
    </source>
</reference>
<dbReference type="GO" id="GO:0005829">
    <property type="term" value="C:cytosol"/>
    <property type="evidence" value="ECO:0007669"/>
    <property type="project" value="TreeGrafter"/>
</dbReference>
<evidence type="ECO:0008006" key="6">
    <source>
        <dbReference type="Google" id="ProtNLM"/>
    </source>
</evidence>
<comment type="similarity">
    <text evidence="1">Belongs to the OPI10 family.</text>
</comment>
<dbReference type="InterPro" id="IPR031318">
    <property type="entry name" value="OPI10"/>
</dbReference>
<feature type="domain" description="Hikeshi-like C-terminal" evidence="3">
    <location>
        <begin position="133"/>
        <end position="186"/>
    </location>
</feature>
<comment type="caution">
    <text evidence="4">The sequence shown here is derived from an EMBL/GenBank/DDBJ whole genome shotgun (WGS) entry which is preliminary data.</text>
</comment>
<name>A0A9D4YW16_CHLVU</name>
<accession>A0A9D4YW16</accession>
<feature type="domain" description="Hikeshi-like N-terminal" evidence="2">
    <location>
        <begin position="15"/>
        <end position="86"/>
    </location>
</feature>
<dbReference type="EMBL" id="SIDB01000009">
    <property type="protein sequence ID" value="KAI3428790.1"/>
    <property type="molecule type" value="Genomic_DNA"/>
</dbReference>
<dbReference type="Proteomes" id="UP001055712">
    <property type="component" value="Unassembled WGS sequence"/>
</dbReference>
<dbReference type="Pfam" id="PF05603">
    <property type="entry name" value="Hikeshi-like_N"/>
    <property type="match status" value="1"/>
</dbReference>
<proteinExistence type="inferred from homology"/>
<dbReference type="InterPro" id="IPR008493">
    <property type="entry name" value="Hikeshi-like_N"/>
</dbReference>
<gene>
    <name evidence="4" type="ORF">D9Q98_007609</name>
</gene>
<dbReference type="AlphaFoldDB" id="A0A9D4YW16"/>
<keyword evidence="5" id="KW-1185">Reference proteome</keyword>
<evidence type="ECO:0000259" key="3">
    <source>
        <dbReference type="Pfam" id="PF21057"/>
    </source>
</evidence>
<dbReference type="Pfam" id="PF21057">
    <property type="entry name" value="Hikeshi-like_C"/>
    <property type="match status" value="1"/>
</dbReference>
<reference evidence="4" key="1">
    <citation type="journal article" date="2019" name="Plant J.">
        <title>Chlorella vulgaris genome assembly and annotation reveals the molecular basis for metabolic acclimation to high light conditions.</title>
        <authorList>
            <person name="Cecchin M."/>
            <person name="Marcolungo L."/>
            <person name="Rossato M."/>
            <person name="Girolomoni L."/>
            <person name="Cosentino E."/>
            <person name="Cuine S."/>
            <person name="Li-Beisson Y."/>
            <person name="Delledonne M."/>
            <person name="Ballottari M."/>
        </authorList>
    </citation>
    <scope>NUCLEOTIDE SEQUENCE</scope>
    <source>
        <strain evidence="4">211/11P</strain>
    </source>
</reference>
<dbReference type="InterPro" id="IPR048364">
    <property type="entry name" value="Hikeshi-like_C"/>
</dbReference>
<protein>
    <recommendedName>
        <fullName evidence="6">Hikeshi-like domain-containing protein</fullName>
    </recommendedName>
</protein>
<dbReference type="GO" id="GO:0005634">
    <property type="term" value="C:nucleus"/>
    <property type="evidence" value="ECO:0007669"/>
    <property type="project" value="TreeGrafter"/>
</dbReference>
<sequence>MAFAVFFTGKSTPIASTSFVQTDSTHWVLDATSTVLPDYHDLKEIALFLTAQGVLPPDMGLALYVSIGGADWSYRGFVSNTNPSDVLPLSWPDPPDGVPPGPRPPGFAQIGVSLEPLAVLQEKLCSKLGSREDFAKRVGLDLFNFMQSFGGVQAVGGDKLLVPANILDHWYARLSNRLRRDPDWLTRQRDAI</sequence>
<evidence type="ECO:0000313" key="4">
    <source>
        <dbReference type="EMBL" id="KAI3428790.1"/>
    </source>
</evidence>
<dbReference type="GO" id="GO:0006606">
    <property type="term" value="P:protein import into nucleus"/>
    <property type="evidence" value="ECO:0007669"/>
    <property type="project" value="TreeGrafter"/>
</dbReference>
<dbReference type="PANTHER" id="PTHR12925:SF0">
    <property type="entry name" value="PROTEIN HIKESHI"/>
    <property type="match status" value="1"/>
</dbReference>
<dbReference type="OrthoDB" id="10248398at2759"/>
<evidence type="ECO:0000256" key="1">
    <source>
        <dbReference type="ARBA" id="ARBA00006623"/>
    </source>
</evidence>
<organism evidence="4 5">
    <name type="scientific">Chlorella vulgaris</name>
    <name type="common">Green alga</name>
    <dbReference type="NCBI Taxonomy" id="3077"/>
    <lineage>
        <taxon>Eukaryota</taxon>
        <taxon>Viridiplantae</taxon>
        <taxon>Chlorophyta</taxon>
        <taxon>core chlorophytes</taxon>
        <taxon>Trebouxiophyceae</taxon>
        <taxon>Chlorellales</taxon>
        <taxon>Chlorellaceae</taxon>
        <taxon>Chlorella clade</taxon>
        <taxon>Chlorella</taxon>
    </lineage>
</organism>
<dbReference type="GO" id="GO:0061608">
    <property type="term" value="F:nuclear import signal receptor activity"/>
    <property type="evidence" value="ECO:0007669"/>
    <property type="project" value="TreeGrafter"/>
</dbReference>
<evidence type="ECO:0000259" key="2">
    <source>
        <dbReference type="Pfam" id="PF05603"/>
    </source>
</evidence>
<evidence type="ECO:0000313" key="5">
    <source>
        <dbReference type="Proteomes" id="UP001055712"/>
    </source>
</evidence>
<dbReference type="PANTHER" id="PTHR12925">
    <property type="entry name" value="HIKESHI FAMILY MEMBER"/>
    <property type="match status" value="1"/>
</dbReference>